<reference evidence="1 2" key="1">
    <citation type="journal article" date="2012" name="J. Bacteriol.">
        <title>Genome Sequence of Blastococcus saxobsidens DD2, a Stone-Inhabiting Bacterium.</title>
        <authorList>
            <person name="Chouaia B."/>
            <person name="Crotti E."/>
            <person name="Brusetti L."/>
            <person name="Daffonchio D."/>
            <person name="Essoussi I."/>
            <person name="Nouioui I."/>
            <person name="Sbissi I."/>
            <person name="Ghodhbane-Gtari F."/>
            <person name="Gtari M."/>
            <person name="Vacherie B."/>
            <person name="Barbe V."/>
            <person name="Medigue C."/>
            <person name="Gury J."/>
            <person name="Pujic P."/>
            <person name="Normand P."/>
        </authorList>
    </citation>
    <scope>NUCLEOTIDE SEQUENCE [LARGE SCALE GENOMIC DNA]</scope>
    <source>
        <strain evidence="1 2">DD2</strain>
    </source>
</reference>
<reference evidence="2" key="2">
    <citation type="submission" date="2012-02" db="EMBL/GenBank/DDBJ databases">
        <title>Complete genome sequence of Blastococcus saxobsidens strain DD2.</title>
        <authorList>
            <person name="Genoscope."/>
        </authorList>
    </citation>
    <scope>NUCLEOTIDE SEQUENCE [LARGE SCALE GENOMIC DNA]</scope>
    <source>
        <strain evidence="2">DD2</strain>
    </source>
</reference>
<dbReference type="AlphaFoldDB" id="H6RPI3"/>
<dbReference type="Proteomes" id="UP000007517">
    <property type="component" value="Chromosome"/>
</dbReference>
<dbReference type="KEGG" id="bsd:BLASA_4435"/>
<organism evidence="1 2">
    <name type="scientific">Blastococcus saxobsidens (strain DD2)</name>
    <dbReference type="NCBI Taxonomy" id="1146883"/>
    <lineage>
        <taxon>Bacteria</taxon>
        <taxon>Bacillati</taxon>
        <taxon>Actinomycetota</taxon>
        <taxon>Actinomycetes</taxon>
        <taxon>Geodermatophilales</taxon>
        <taxon>Geodermatophilaceae</taxon>
        <taxon>Blastococcus</taxon>
    </lineage>
</organism>
<gene>
    <name evidence="1" type="ordered locus">BLASA_4435</name>
</gene>
<evidence type="ECO:0000313" key="1">
    <source>
        <dbReference type="EMBL" id="CCG05242.1"/>
    </source>
</evidence>
<name>H6RPI3_BLASD</name>
<accession>H6RPI3</accession>
<keyword evidence="2" id="KW-1185">Reference proteome</keyword>
<dbReference type="HOGENOM" id="CLU_2520994_0_0_11"/>
<proteinExistence type="predicted"/>
<dbReference type="STRING" id="1146883.BLASA_4435"/>
<evidence type="ECO:0000313" key="2">
    <source>
        <dbReference type="Proteomes" id="UP000007517"/>
    </source>
</evidence>
<sequence length="84" mass="8561">MRIFTLASVRSRASTAAGIALDGLARHHLDGAPGASAGLVLGFAAPTRRELRDALTVLTAVLRAPAEEGDRGALGRPDARDGTG</sequence>
<dbReference type="EMBL" id="FO117623">
    <property type="protein sequence ID" value="CCG05242.1"/>
    <property type="molecule type" value="Genomic_DNA"/>
</dbReference>
<protein>
    <submittedName>
        <fullName evidence="1">Transcriptional regulator, GntR family</fullName>
    </submittedName>
</protein>